<dbReference type="AlphaFoldDB" id="A0A067Q4F4"/>
<feature type="region of interest" description="Disordered" evidence="2">
    <location>
        <begin position="68"/>
        <end position="144"/>
    </location>
</feature>
<feature type="compositionally biased region" description="Polar residues" evidence="2">
    <location>
        <begin position="81"/>
        <end position="101"/>
    </location>
</feature>
<protein>
    <recommendedName>
        <fullName evidence="3">Fe2OG dioxygenase domain-containing protein</fullName>
    </recommendedName>
</protein>
<evidence type="ECO:0000313" key="4">
    <source>
        <dbReference type="EMBL" id="KDQ57451.1"/>
    </source>
</evidence>
<organism evidence="4 5">
    <name type="scientific">Jaapia argillacea MUCL 33604</name>
    <dbReference type="NCBI Taxonomy" id="933084"/>
    <lineage>
        <taxon>Eukaryota</taxon>
        <taxon>Fungi</taxon>
        <taxon>Dikarya</taxon>
        <taxon>Basidiomycota</taxon>
        <taxon>Agaricomycotina</taxon>
        <taxon>Agaricomycetes</taxon>
        <taxon>Agaricomycetidae</taxon>
        <taxon>Jaapiales</taxon>
        <taxon>Jaapiaceae</taxon>
        <taxon>Jaapia</taxon>
    </lineage>
</organism>
<feature type="binding site" evidence="1">
    <location>
        <position position="695"/>
    </location>
    <ligand>
        <name>substrate</name>
    </ligand>
</feature>
<dbReference type="STRING" id="933084.A0A067Q4F4"/>
<dbReference type="InterPro" id="IPR037151">
    <property type="entry name" value="AlkB-like_sf"/>
</dbReference>
<dbReference type="GO" id="GO:0035516">
    <property type="term" value="F:broad specificity oxidative DNA demethylase activity"/>
    <property type="evidence" value="ECO:0007669"/>
    <property type="project" value="TreeGrafter"/>
</dbReference>
<dbReference type="GO" id="GO:0008198">
    <property type="term" value="F:ferrous iron binding"/>
    <property type="evidence" value="ECO:0007669"/>
    <property type="project" value="TreeGrafter"/>
</dbReference>
<keyword evidence="5" id="KW-1185">Reference proteome</keyword>
<dbReference type="InterPro" id="IPR027450">
    <property type="entry name" value="AlkB-like"/>
</dbReference>
<dbReference type="InParanoid" id="A0A067Q4F4"/>
<feature type="binding site" evidence="1">
    <location>
        <position position="692"/>
    </location>
    <ligand>
        <name>2-oxoglutarate</name>
        <dbReference type="ChEBI" id="CHEBI:16810"/>
    </ligand>
</feature>
<evidence type="ECO:0000259" key="3">
    <source>
        <dbReference type="PROSITE" id="PS51471"/>
    </source>
</evidence>
<sequence length="785" mass="87031">MELTRTGTPIVEMASADSGRKLSRKQTRHSPAVQQGDHPNGSYDRGDVEACTAAVTATTLPMEVLASDPLPGIHSSRRHTSPQISSTRLNLRNENWPSGSHQPVDGGTQLDDLHPSKNVRIGSPKPSAVHTHPPRPVTDPTSDYPVTSPQVAPRLTSAIHPVPRDLQVQNENLEGQDHLPAPEPTIGTRPSFPGTPPMWAKSRQEVCETLDYFRSYQGGVYFADNIAKGYLLSAFSSANDIFHRQGKLIISHGGGKSAALHSKDGKMVAELAEDQRADDKSVRALLNNFRTNRPLVLLADDKYQLFPYDLQSTGIAYIVLGYYVISHAWAEKHPAENNRGEAIRYKFAFEWCDSQREPWWIPDVGIVPPRGPSTPSVCKPESSRLRSIPAKVNSIQRKDRSLYSQTSTCKTCEIVSVVVYAQGWICLNPACSSFWKLENGYAPPDNLSYSPEFLRTASLPELPELAPLFPSLPALKVHDGVVTSESFSKGWHCVRCGRLSSRFKWEHWECAHCGNVHKVRGRVRQPNELWIAPSNKFVQHWVAENSGITCGRWRMFDIGPVRGSCRSLILPGGIGRIHHIVPHPQSNGEADQVFREYQEQAADGSLGFRRWPIRSHKCRGQLLASYFSHNAGAPYHYVGGTGSTVSFDSAPSAVLNARKLIQDRASAALMQNIGFNEVLSASYMEGQKMAFHGDDERGLGPVIAGLSLGSPALMHFRPHLQTKSKKGERKIVLSVVLRHGDVLIMEGRQVQECYEHTVIPFDFRISATARWIHEQALQVTPVAQQ</sequence>
<dbReference type="HOGENOM" id="CLU_012627_1_0_1"/>
<accession>A0A067Q4F4</accession>
<dbReference type="PANTHER" id="PTHR31573:SF4">
    <property type="entry name" value="FE2OG DIOXYGENASE DOMAIN-CONTAINING PROTEIN"/>
    <property type="match status" value="1"/>
</dbReference>
<dbReference type="GO" id="GO:0006307">
    <property type="term" value="P:DNA alkylation repair"/>
    <property type="evidence" value="ECO:0007669"/>
    <property type="project" value="TreeGrafter"/>
</dbReference>
<dbReference type="InterPro" id="IPR032852">
    <property type="entry name" value="ALKBH2"/>
</dbReference>
<feature type="region of interest" description="Disordered" evidence="2">
    <location>
        <begin position="178"/>
        <end position="197"/>
    </location>
</feature>
<gene>
    <name evidence="4" type="ORF">JAAARDRAFT_35165</name>
</gene>
<dbReference type="EMBL" id="KL197719">
    <property type="protein sequence ID" value="KDQ57451.1"/>
    <property type="molecule type" value="Genomic_DNA"/>
</dbReference>
<feature type="binding site" evidence="1">
    <location>
        <position position="683"/>
    </location>
    <ligand>
        <name>2-oxoglutarate</name>
        <dbReference type="ChEBI" id="CHEBI:16810"/>
    </ligand>
</feature>
<dbReference type="Gene3D" id="2.60.120.590">
    <property type="entry name" value="Alpha-ketoglutarate-dependent dioxygenase AlkB-like"/>
    <property type="match status" value="1"/>
</dbReference>
<dbReference type="Proteomes" id="UP000027265">
    <property type="component" value="Unassembled WGS sequence"/>
</dbReference>
<proteinExistence type="predicted"/>
<name>A0A067Q4F4_9AGAM</name>
<dbReference type="PANTHER" id="PTHR31573">
    <property type="entry name" value="ALPHA-KETOGLUTARATE-DEPENDENT DIOXYGENASE ALKB HOMOLOG 2"/>
    <property type="match status" value="1"/>
</dbReference>
<evidence type="ECO:0000256" key="1">
    <source>
        <dbReference type="PIRSR" id="PIRSR632852-1"/>
    </source>
</evidence>
<evidence type="ECO:0000256" key="2">
    <source>
        <dbReference type="SAM" id="MobiDB-lite"/>
    </source>
</evidence>
<dbReference type="GO" id="GO:0051747">
    <property type="term" value="F:cytosine C-5 DNA demethylase activity"/>
    <property type="evidence" value="ECO:0007669"/>
    <property type="project" value="TreeGrafter"/>
</dbReference>
<dbReference type="SUPFAM" id="SSF51197">
    <property type="entry name" value="Clavaminate synthase-like"/>
    <property type="match status" value="1"/>
</dbReference>
<feature type="domain" description="Fe2OG dioxygenase" evidence="3">
    <location>
        <begin position="674"/>
        <end position="774"/>
    </location>
</feature>
<dbReference type="PROSITE" id="PS51471">
    <property type="entry name" value="FE2OG_OXY"/>
    <property type="match status" value="1"/>
</dbReference>
<dbReference type="Pfam" id="PF13532">
    <property type="entry name" value="2OG-FeII_Oxy_2"/>
    <property type="match status" value="1"/>
</dbReference>
<evidence type="ECO:0000313" key="5">
    <source>
        <dbReference type="Proteomes" id="UP000027265"/>
    </source>
</evidence>
<dbReference type="OrthoDB" id="2163491at2759"/>
<reference evidence="5" key="1">
    <citation type="journal article" date="2014" name="Proc. Natl. Acad. Sci. U.S.A.">
        <title>Extensive sampling of basidiomycete genomes demonstrates inadequacy of the white-rot/brown-rot paradigm for wood decay fungi.</title>
        <authorList>
            <person name="Riley R."/>
            <person name="Salamov A.A."/>
            <person name="Brown D.W."/>
            <person name="Nagy L.G."/>
            <person name="Floudas D."/>
            <person name="Held B.W."/>
            <person name="Levasseur A."/>
            <person name="Lombard V."/>
            <person name="Morin E."/>
            <person name="Otillar R."/>
            <person name="Lindquist E.A."/>
            <person name="Sun H."/>
            <person name="LaButti K.M."/>
            <person name="Schmutz J."/>
            <person name="Jabbour D."/>
            <person name="Luo H."/>
            <person name="Baker S.E."/>
            <person name="Pisabarro A.G."/>
            <person name="Walton J.D."/>
            <person name="Blanchette R.A."/>
            <person name="Henrissat B."/>
            <person name="Martin F."/>
            <person name="Cullen D."/>
            <person name="Hibbett D.S."/>
            <person name="Grigoriev I.V."/>
        </authorList>
    </citation>
    <scope>NUCLEOTIDE SEQUENCE [LARGE SCALE GENOMIC DNA]</scope>
    <source>
        <strain evidence="5">MUCL 33604</strain>
    </source>
</reference>
<dbReference type="InterPro" id="IPR005123">
    <property type="entry name" value="Oxoglu/Fe-dep_dioxygenase_dom"/>
</dbReference>
<feature type="region of interest" description="Disordered" evidence="2">
    <location>
        <begin position="1"/>
        <end position="46"/>
    </location>
</feature>